<gene>
    <name evidence="1" type="ORF">HANVADRAFT_53731</name>
</gene>
<accession>A0A1B7TAJ5</accession>
<proteinExistence type="predicted"/>
<evidence type="ECO:0000313" key="1">
    <source>
        <dbReference type="EMBL" id="OBA25715.1"/>
    </source>
</evidence>
<organism evidence="1 2">
    <name type="scientific">Hanseniaspora valbyensis NRRL Y-1626</name>
    <dbReference type="NCBI Taxonomy" id="766949"/>
    <lineage>
        <taxon>Eukaryota</taxon>
        <taxon>Fungi</taxon>
        <taxon>Dikarya</taxon>
        <taxon>Ascomycota</taxon>
        <taxon>Saccharomycotina</taxon>
        <taxon>Saccharomycetes</taxon>
        <taxon>Saccharomycodales</taxon>
        <taxon>Saccharomycodaceae</taxon>
        <taxon>Hanseniaspora</taxon>
    </lineage>
</organism>
<reference evidence="2" key="1">
    <citation type="journal article" date="2016" name="Proc. Natl. Acad. Sci. U.S.A.">
        <title>Comparative genomics of biotechnologically important yeasts.</title>
        <authorList>
            <person name="Riley R."/>
            <person name="Haridas S."/>
            <person name="Wolfe K.H."/>
            <person name="Lopes M.R."/>
            <person name="Hittinger C.T."/>
            <person name="Goeker M."/>
            <person name="Salamov A.A."/>
            <person name="Wisecaver J.H."/>
            <person name="Long T.M."/>
            <person name="Calvey C.H."/>
            <person name="Aerts A.L."/>
            <person name="Barry K.W."/>
            <person name="Choi C."/>
            <person name="Clum A."/>
            <person name="Coughlan A.Y."/>
            <person name="Deshpande S."/>
            <person name="Douglass A.P."/>
            <person name="Hanson S.J."/>
            <person name="Klenk H.-P."/>
            <person name="LaButti K.M."/>
            <person name="Lapidus A."/>
            <person name="Lindquist E.A."/>
            <person name="Lipzen A.M."/>
            <person name="Meier-Kolthoff J.P."/>
            <person name="Ohm R.A."/>
            <person name="Otillar R.P."/>
            <person name="Pangilinan J.L."/>
            <person name="Peng Y."/>
            <person name="Rokas A."/>
            <person name="Rosa C.A."/>
            <person name="Scheuner C."/>
            <person name="Sibirny A.A."/>
            <person name="Slot J.C."/>
            <person name="Stielow J.B."/>
            <person name="Sun H."/>
            <person name="Kurtzman C.P."/>
            <person name="Blackwell M."/>
            <person name="Grigoriev I.V."/>
            <person name="Jeffries T.W."/>
        </authorList>
    </citation>
    <scope>NUCLEOTIDE SEQUENCE [LARGE SCALE GENOMIC DNA]</scope>
    <source>
        <strain evidence="2">NRRL Y-1626</strain>
    </source>
</reference>
<keyword evidence="2" id="KW-1185">Reference proteome</keyword>
<evidence type="ECO:0000313" key="2">
    <source>
        <dbReference type="Proteomes" id="UP000092321"/>
    </source>
</evidence>
<name>A0A1B7TAJ5_9ASCO</name>
<dbReference type="AlphaFoldDB" id="A0A1B7TAJ5"/>
<dbReference type="Proteomes" id="UP000092321">
    <property type="component" value="Unassembled WGS sequence"/>
</dbReference>
<protein>
    <submittedName>
        <fullName evidence="1">Uncharacterized protein</fullName>
    </submittedName>
</protein>
<sequence>MNIKEPMGADFSVLDIQFYTNVTSYFRNSVYAFSSSDSMNLFKDTGNKLEKQGSVKKIENGQYSGIPLFQCQLKKDSSYILSAESMNYVIYKYIVISNDKQNADIQLLENRYLKGRKYELVCLNKEHNLNIYKVLFADVKSKMALFSLSKSREYILTFGDETLTMLYKSFKDHVEVNSGNIKNSKWIYNDNCGNVLIDDFYINNNYKLITEDESVACEFDDTNRSNKWIFHTRREKMGLLRFANYDQPPAFSSNEKIQHHNNDFLTDFNEKVICMTFVLINHQRYKNQ</sequence>
<dbReference type="EMBL" id="LXPE01000052">
    <property type="protein sequence ID" value="OBA25715.1"/>
    <property type="molecule type" value="Genomic_DNA"/>
</dbReference>
<comment type="caution">
    <text evidence="1">The sequence shown here is derived from an EMBL/GenBank/DDBJ whole genome shotgun (WGS) entry which is preliminary data.</text>
</comment>
<dbReference type="OrthoDB" id="3970844at2759"/>